<comment type="caution">
    <text evidence="2">The sequence shown here is derived from an EMBL/GenBank/DDBJ whole genome shotgun (WGS) entry which is preliminary data.</text>
</comment>
<protein>
    <recommendedName>
        <fullName evidence="4">DUF2000 domain-containing protein</fullName>
    </recommendedName>
</protein>
<gene>
    <name evidence="2" type="ORF">DPM19_31390</name>
</gene>
<sequence>MEARRTVPPNSSETAPRTTPRSRSARVRSSAVAGETPTAAETPADRIDYYAVSIVGPRNRIDKIVGRLPLLP</sequence>
<reference evidence="2 3" key="1">
    <citation type="submission" date="2018-06" db="EMBL/GenBank/DDBJ databases">
        <title>Actinomadura craniellae sp. nov. isolated from marine sponge Craniella sp.</title>
        <authorList>
            <person name="Li L."/>
            <person name="Xu Q.H."/>
            <person name="Lin H.W."/>
            <person name="Lu Y.H."/>
        </authorList>
    </citation>
    <scope>NUCLEOTIDE SEQUENCE [LARGE SCALE GENOMIC DNA]</scope>
    <source>
        <strain evidence="2 3">LHW63021</strain>
    </source>
</reference>
<evidence type="ECO:0000313" key="3">
    <source>
        <dbReference type="Proteomes" id="UP000251891"/>
    </source>
</evidence>
<feature type="region of interest" description="Disordered" evidence="1">
    <location>
        <begin position="1"/>
        <end position="40"/>
    </location>
</feature>
<evidence type="ECO:0008006" key="4">
    <source>
        <dbReference type="Google" id="ProtNLM"/>
    </source>
</evidence>
<dbReference type="AlphaFoldDB" id="A0A365GWQ9"/>
<dbReference type="Proteomes" id="UP000251891">
    <property type="component" value="Unassembled WGS sequence"/>
</dbReference>
<dbReference type="EMBL" id="QLYX01000020">
    <property type="protein sequence ID" value="RAY11260.1"/>
    <property type="molecule type" value="Genomic_DNA"/>
</dbReference>
<organism evidence="2 3">
    <name type="scientific">Actinomadura craniellae</name>
    <dbReference type="NCBI Taxonomy" id="2231787"/>
    <lineage>
        <taxon>Bacteria</taxon>
        <taxon>Bacillati</taxon>
        <taxon>Actinomycetota</taxon>
        <taxon>Actinomycetes</taxon>
        <taxon>Streptosporangiales</taxon>
        <taxon>Thermomonosporaceae</taxon>
        <taxon>Actinomadura</taxon>
    </lineage>
</organism>
<evidence type="ECO:0000313" key="2">
    <source>
        <dbReference type="EMBL" id="RAY11260.1"/>
    </source>
</evidence>
<name>A0A365GWQ9_9ACTN</name>
<keyword evidence="3" id="KW-1185">Reference proteome</keyword>
<feature type="compositionally biased region" description="Low complexity" evidence="1">
    <location>
        <begin position="14"/>
        <end position="40"/>
    </location>
</feature>
<dbReference type="InterPro" id="IPR018988">
    <property type="entry name" value="DUF2000"/>
</dbReference>
<proteinExistence type="predicted"/>
<evidence type="ECO:0000256" key="1">
    <source>
        <dbReference type="SAM" id="MobiDB-lite"/>
    </source>
</evidence>
<dbReference type="Pfam" id="PF09391">
    <property type="entry name" value="DUF2000"/>
    <property type="match status" value="1"/>
</dbReference>
<accession>A0A365GWQ9</accession>